<dbReference type="STRING" id="1423763.FC46_GL001486"/>
<feature type="binding site" evidence="11">
    <location>
        <position position="24"/>
    </location>
    <ligand>
        <name>substrate</name>
    </ligand>
</feature>
<evidence type="ECO:0000256" key="13">
    <source>
        <dbReference type="PIRSR" id="PIRSR610972-4"/>
    </source>
</evidence>
<dbReference type="NCBIfam" id="TIGR01990">
    <property type="entry name" value="bPGM"/>
    <property type="match status" value="1"/>
</dbReference>
<evidence type="ECO:0000256" key="11">
    <source>
        <dbReference type="PIRSR" id="PIRSR610972-2"/>
    </source>
</evidence>
<keyword evidence="4 12" id="KW-0460">Magnesium</keyword>
<dbReference type="GO" id="GO:0008801">
    <property type="term" value="F:beta-phosphoglucomutase activity"/>
    <property type="evidence" value="ECO:0007669"/>
    <property type="project" value="UniProtKB-EC"/>
</dbReference>
<dbReference type="Gene3D" id="1.10.150.240">
    <property type="entry name" value="Putative phosphatase, domain 2"/>
    <property type="match status" value="1"/>
</dbReference>
<dbReference type="GO" id="GO:0000287">
    <property type="term" value="F:magnesium ion binding"/>
    <property type="evidence" value="ECO:0007669"/>
    <property type="project" value="InterPro"/>
</dbReference>
<keyword evidence="5" id="KW-0413">Isomerase</keyword>
<keyword evidence="3 12" id="KW-0479">Metal-binding</keyword>
<dbReference type="InterPro" id="IPR006439">
    <property type="entry name" value="HAD-SF_hydro_IA"/>
</dbReference>
<dbReference type="CDD" id="cd02598">
    <property type="entry name" value="HAD_BPGM"/>
    <property type="match status" value="1"/>
</dbReference>
<evidence type="ECO:0000256" key="12">
    <source>
        <dbReference type="PIRSR" id="PIRSR610972-3"/>
    </source>
</evidence>
<dbReference type="InterPro" id="IPR023214">
    <property type="entry name" value="HAD_sf"/>
</dbReference>
<feature type="binding site" evidence="11">
    <location>
        <position position="77"/>
    </location>
    <ligand>
        <name>substrate</name>
    </ligand>
</feature>
<sequence>MLKGLLFDLDGVLTNSAKYHLSAWNNLANELGITLTDAQLDQLRGISRMDSLNMILKFGGQEDKYTEAEKEKFAAEKNAKFVEQIQKMTPEDILPGIPQLLKDAKAQNLKMAIASASKNAPTILNKLGIMDEFDGIVDPSTLHRGKPDPEIYVKAQELLDLKADEVISFEDAQAGVEAIKAADQFAVGIGDKELLKEADYIVASTAELKLSEIEEVFNKRK</sequence>
<dbReference type="PANTHER" id="PTHR46193">
    <property type="entry name" value="6-PHOSPHOGLUCONATE PHOSPHATASE"/>
    <property type="match status" value="1"/>
</dbReference>
<evidence type="ECO:0000313" key="14">
    <source>
        <dbReference type="EMBL" id="KRL88584.1"/>
    </source>
</evidence>
<dbReference type="SFLD" id="SFLDS00003">
    <property type="entry name" value="Haloacid_Dehalogenase"/>
    <property type="match status" value="1"/>
</dbReference>
<evidence type="ECO:0000256" key="6">
    <source>
        <dbReference type="ARBA" id="ARBA00023277"/>
    </source>
</evidence>
<protein>
    <recommendedName>
        <fullName evidence="9">Beta-phosphoglucomutase</fullName>
        <ecNumber evidence="8">5.4.2.6</ecNumber>
    </recommendedName>
</protein>
<dbReference type="EMBL" id="AZFM01000048">
    <property type="protein sequence ID" value="KRL88584.1"/>
    <property type="molecule type" value="Genomic_DNA"/>
</dbReference>
<evidence type="ECO:0000256" key="8">
    <source>
        <dbReference type="ARBA" id="ARBA00044968"/>
    </source>
</evidence>
<feature type="active site" description="Proton donor/acceptor" evidence="10">
    <location>
        <position position="10"/>
    </location>
</feature>
<feature type="site" description="Important for catalytic activity and assists the phosphoryl transfer reaction to Asp8 by balancing charge and orienting the reacting groups" evidence="13">
    <location>
        <position position="146"/>
    </location>
</feature>
<dbReference type="EC" id="5.4.2.6" evidence="8"/>
<comment type="similarity">
    <text evidence="1">Belongs to the HAD-like hydrolase superfamily. CbbY/CbbZ/Gph/YieH family.</text>
</comment>
<feature type="binding site" evidence="12">
    <location>
        <position position="171"/>
    </location>
    <ligand>
        <name>Mg(2+)</name>
        <dbReference type="ChEBI" id="CHEBI:18420"/>
    </ligand>
</feature>
<evidence type="ECO:0000256" key="2">
    <source>
        <dbReference type="ARBA" id="ARBA00022553"/>
    </source>
</evidence>
<feature type="binding site" evidence="11">
    <location>
        <position position="146"/>
    </location>
    <ligand>
        <name>substrate</name>
    </ligand>
</feature>
<comment type="catalytic activity">
    <reaction evidence="7">
        <text>beta-D-glucose 1-phosphate = beta-D-glucose 6-phosphate</text>
        <dbReference type="Rhea" id="RHEA:20113"/>
        <dbReference type="ChEBI" id="CHEBI:57684"/>
        <dbReference type="ChEBI" id="CHEBI:58247"/>
        <dbReference type="EC" id="5.4.2.6"/>
    </reaction>
</comment>
<evidence type="ECO:0000256" key="9">
    <source>
        <dbReference type="ARBA" id="ARBA00044991"/>
    </source>
</evidence>
<dbReference type="NCBIfam" id="TIGR02009">
    <property type="entry name" value="PGMB-YQAB-SF"/>
    <property type="match status" value="1"/>
</dbReference>
<feature type="binding site" evidence="11">
    <location>
        <position position="51"/>
    </location>
    <ligand>
        <name>substrate</name>
    </ligand>
</feature>
<dbReference type="PRINTS" id="PR00413">
    <property type="entry name" value="HADHALOGNASE"/>
</dbReference>
<feature type="active site" description="Nucleophile" evidence="10">
    <location>
        <position position="8"/>
    </location>
</feature>
<feature type="binding site" evidence="12">
    <location>
        <position position="8"/>
    </location>
    <ligand>
        <name>Mg(2+)</name>
        <dbReference type="ChEBI" id="CHEBI:18420"/>
    </ligand>
</feature>
<evidence type="ECO:0000256" key="10">
    <source>
        <dbReference type="PIRSR" id="PIRSR610972-1"/>
    </source>
</evidence>
<evidence type="ECO:0000256" key="1">
    <source>
        <dbReference type="ARBA" id="ARBA00006171"/>
    </source>
</evidence>
<evidence type="ECO:0000256" key="3">
    <source>
        <dbReference type="ARBA" id="ARBA00022723"/>
    </source>
</evidence>
<keyword evidence="6" id="KW-0119">Carbohydrate metabolism</keyword>
<accession>A0A0R1UC96</accession>
<comment type="cofactor">
    <cofactor evidence="12">
        <name>Mg(2+)</name>
        <dbReference type="ChEBI" id="CHEBI:18420"/>
    </cofactor>
    <text evidence="12">Binds 2 magnesium ions per subunit.</text>
</comment>
<feature type="binding site" evidence="12">
    <location>
        <position position="10"/>
    </location>
    <ligand>
        <name>Mg(2+)</name>
        <dbReference type="ChEBI" id="CHEBI:18420"/>
    </ligand>
</feature>
<feature type="binding site" evidence="11">
    <location>
        <begin position="115"/>
        <end position="119"/>
    </location>
    <ligand>
        <name>substrate</name>
    </ligand>
</feature>
<feature type="binding site" evidence="12">
    <location>
        <position position="170"/>
    </location>
    <ligand>
        <name>Mg(2+)</name>
        <dbReference type="ChEBI" id="CHEBI:18420"/>
    </ligand>
</feature>
<dbReference type="PATRIC" id="fig|1423763.3.peg.1509"/>
<dbReference type="InterPro" id="IPR051600">
    <property type="entry name" value="Beta-PGM-like"/>
</dbReference>
<dbReference type="InterPro" id="IPR023198">
    <property type="entry name" value="PGP-like_dom2"/>
</dbReference>
<proteinExistence type="inferred from homology"/>
<evidence type="ECO:0000256" key="5">
    <source>
        <dbReference type="ARBA" id="ARBA00023235"/>
    </source>
</evidence>
<keyword evidence="15" id="KW-1185">Reference proteome</keyword>
<dbReference type="Proteomes" id="UP000051036">
    <property type="component" value="Unassembled WGS sequence"/>
</dbReference>
<dbReference type="PANTHER" id="PTHR46193:SF18">
    <property type="entry name" value="HEXITOL PHOSPHATASE B"/>
    <property type="match status" value="1"/>
</dbReference>
<gene>
    <name evidence="14" type="ORF">FC46_GL001486</name>
</gene>
<dbReference type="SFLD" id="SFLDG01135">
    <property type="entry name" value="C1.5.6:_HAD__Beta-PGM__Phospha"/>
    <property type="match status" value="1"/>
</dbReference>
<dbReference type="InterPro" id="IPR010976">
    <property type="entry name" value="B-phosphoglucomutase_hydrolase"/>
</dbReference>
<evidence type="ECO:0000256" key="4">
    <source>
        <dbReference type="ARBA" id="ARBA00022842"/>
    </source>
</evidence>
<dbReference type="GO" id="GO:0005975">
    <property type="term" value="P:carbohydrate metabolic process"/>
    <property type="evidence" value="ECO:0007669"/>
    <property type="project" value="InterPro"/>
</dbReference>
<dbReference type="AlphaFoldDB" id="A0A0R1UC96"/>
<feature type="site" description="Important for catalytic activity and assists the phosphoryl transfer reaction to Asp8 by balancing charge and orienting the reacting groups" evidence="13">
    <location>
        <position position="115"/>
    </location>
</feature>
<feature type="binding site" evidence="11">
    <location>
        <begin position="43"/>
        <end position="48"/>
    </location>
    <ligand>
        <name>substrate</name>
    </ligand>
</feature>
<evidence type="ECO:0000256" key="7">
    <source>
        <dbReference type="ARBA" id="ARBA00044926"/>
    </source>
</evidence>
<dbReference type="InterPro" id="IPR010972">
    <property type="entry name" value="Beta-PGM"/>
</dbReference>
<dbReference type="NCBIfam" id="TIGR01509">
    <property type="entry name" value="HAD-SF-IA-v3"/>
    <property type="match status" value="1"/>
</dbReference>
<reference evidence="14 15" key="1">
    <citation type="journal article" date="2015" name="Genome Announc.">
        <title>Expanding the biotechnology potential of lactobacilli through comparative genomics of 213 strains and associated genera.</title>
        <authorList>
            <person name="Sun Z."/>
            <person name="Harris H.M."/>
            <person name="McCann A."/>
            <person name="Guo C."/>
            <person name="Argimon S."/>
            <person name="Zhang W."/>
            <person name="Yang X."/>
            <person name="Jeffery I.B."/>
            <person name="Cooney J.C."/>
            <person name="Kagawa T.F."/>
            <person name="Liu W."/>
            <person name="Song Y."/>
            <person name="Salvetti E."/>
            <person name="Wrobel A."/>
            <person name="Rasinkangas P."/>
            <person name="Parkhill J."/>
            <person name="Rea M.C."/>
            <person name="O'Sullivan O."/>
            <person name="Ritari J."/>
            <person name="Douillard F.P."/>
            <person name="Paul Ross R."/>
            <person name="Yang R."/>
            <person name="Briner A.E."/>
            <person name="Felis G.E."/>
            <person name="de Vos W.M."/>
            <person name="Barrangou R."/>
            <person name="Klaenhammer T.R."/>
            <person name="Caufield P.W."/>
            <person name="Cui Y."/>
            <person name="Zhang H."/>
            <person name="O'Toole P.W."/>
        </authorList>
    </citation>
    <scope>NUCLEOTIDE SEQUENCE [LARGE SCALE GENOMIC DNA]</scope>
    <source>
        <strain evidence="14 15">DSM 16043</strain>
    </source>
</reference>
<dbReference type="RefSeq" id="WP_057800018.1">
    <property type="nucleotide sequence ID" value="NZ_AZFM01000048.1"/>
</dbReference>
<dbReference type="SUPFAM" id="SSF56784">
    <property type="entry name" value="HAD-like"/>
    <property type="match status" value="1"/>
</dbReference>
<dbReference type="Pfam" id="PF00702">
    <property type="entry name" value="Hydrolase"/>
    <property type="match status" value="1"/>
</dbReference>
<dbReference type="InterPro" id="IPR036412">
    <property type="entry name" value="HAD-like_sf"/>
</dbReference>
<comment type="caution">
    <text evidence="14">The sequence shown here is derived from an EMBL/GenBank/DDBJ whole genome shotgun (WGS) entry which is preliminary data.</text>
</comment>
<feature type="binding site" evidence="11">
    <location>
        <begin position="8"/>
        <end position="10"/>
    </location>
    <ligand>
        <name>substrate</name>
    </ligand>
</feature>
<dbReference type="OrthoDB" id="9797743at2"/>
<organism evidence="14 15">
    <name type="scientific">Lactobacillus kalixensis DSM 16043</name>
    <dbReference type="NCBI Taxonomy" id="1423763"/>
    <lineage>
        <taxon>Bacteria</taxon>
        <taxon>Bacillati</taxon>
        <taxon>Bacillota</taxon>
        <taxon>Bacilli</taxon>
        <taxon>Lactobacillales</taxon>
        <taxon>Lactobacillaceae</taxon>
        <taxon>Lactobacillus</taxon>
    </lineage>
</organism>
<evidence type="ECO:0000313" key="15">
    <source>
        <dbReference type="Proteomes" id="UP000051036"/>
    </source>
</evidence>
<name>A0A0R1UC96_9LACO</name>
<keyword evidence="2" id="KW-0597">Phosphoprotein</keyword>
<dbReference type="SFLD" id="SFLDG01129">
    <property type="entry name" value="C1.5:_HAD__Beta-PGM__Phosphata"/>
    <property type="match status" value="1"/>
</dbReference>
<dbReference type="Gene3D" id="3.40.50.1000">
    <property type="entry name" value="HAD superfamily/HAD-like"/>
    <property type="match status" value="1"/>
</dbReference>